<gene>
    <name evidence="1" type="ORF">RUN215_v1_490012</name>
</gene>
<dbReference type="EMBL" id="LN899820">
    <property type="protein sequence ID" value="CUV55404.1"/>
    <property type="molecule type" value="Genomic_DNA"/>
</dbReference>
<accession>A0A0S4WWF7</accession>
<name>A0A0S4WWF7_RALSL</name>
<protein>
    <submittedName>
        <fullName evidence="1">Uncharacterized protein</fullName>
    </submittedName>
</protein>
<sequence>MVTMPVKGDLDQLDKPGPIRFEFDVSACTLAIAR</sequence>
<dbReference type="AlphaFoldDB" id="A0A0S4WWF7"/>
<reference evidence="1" key="1">
    <citation type="submission" date="2015-10" db="EMBL/GenBank/DDBJ databases">
        <authorList>
            <person name="Gilbert D.G."/>
        </authorList>
    </citation>
    <scope>NUCLEOTIDE SEQUENCE</scope>
    <source>
        <strain evidence="1">Phyl III-seqv23</strain>
    </source>
</reference>
<proteinExistence type="predicted"/>
<organism evidence="1">
    <name type="scientific">Ralstonia solanacearum</name>
    <name type="common">Pseudomonas solanacearum</name>
    <dbReference type="NCBI Taxonomy" id="305"/>
    <lineage>
        <taxon>Bacteria</taxon>
        <taxon>Pseudomonadati</taxon>
        <taxon>Pseudomonadota</taxon>
        <taxon>Betaproteobacteria</taxon>
        <taxon>Burkholderiales</taxon>
        <taxon>Burkholderiaceae</taxon>
        <taxon>Ralstonia</taxon>
        <taxon>Ralstonia solanacearum species complex</taxon>
    </lineage>
</organism>
<evidence type="ECO:0000313" key="1">
    <source>
        <dbReference type="EMBL" id="CUV55404.1"/>
    </source>
</evidence>